<organism evidence="2 3">
    <name type="scientific">Maridesulfovibrio hydrothermalis AM13 = DSM 14728</name>
    <dbReference type="NCBI Taxonomy" id="1121451"/>
    <lineage>
        <taxon>Bacteria</taxon>
        <taxon>Pseudomonadati</taxon>
        <taxon>Thermodesulfobacteriota</taxon>
        <taxon>Desulfovibrionia</taxon>
        <taxon>Desulfovibrionales</taxon>
        <taxon>Desulfovibrionaceae</taxon>
        <taxon>Maridesulfovibrio</taxon>
    </lineage>
</organism>
<dbReference type="EMBL" id="FO203522">
    <property type="protein sequence ID" value="CCO23426.1"/>
    <property type="molecule type" value="Genomic_DNA"/>
</dbReference>
<dbReference type="KEGG" id="dhy:DESAM_21145"/>
<protein>
    <recommendedName>
        <fullName evidence="4">Lipoprotein</fullName>
    </recommendedName>
</protein>
<dbReference type="eggNOG" id="ENOG50318PZ">
    <property type="taxonomic scope" value="Bacteria"/>
</dbReference>
<evidence type="ECO:0000313" key="2">
    <source>
        <dbReference type="EMBL" id="CCO23426.1"/>
    </source>
</evidence>
<accession>L0RD17</accession>
<keyword evidence="3" id="KW-1185">Reference proteome</keyword>
<feature type="chain" id="PRO_5003947806" description="Lipoprotein" evidence="1">
    <location>
        <begin position="21"/>
        <end position="184"/>
    </location>
</feature>
<feature type="signal peptide" evidence="1">
    <location>
        <begin position="1"/>
        <end position="20"/>
    </location>
</feature>
<evidence type="ECO:0008006" key="4">
    <source>
        <dbReference type="Google" id="ProtNLM"/>
    </source>
</evidence>
<evidence type="ECO:0000313" key="3">
    <source>
        <dbReference type="Proteomes" id="UP000010808"/>
    </source>
</evidence>
<reference evidence="2 3" key="1">
    <citation type="submission" date="2012-10" db="EMBL/GenBank/DDBJ databases">
        <authorList>
            <person name="Genoscope - CEA"/>
        </authorList>
    </citation>
    <scope>NUCLEOTIDE SEQUENCE [LARGE SCALE GENOMIC DNA]</scope>
    <source>
        <strain evidence="3">AM13 / DSM 14728</strain>
    </source>
</reference>
<dbReference type="OrthoDB" id="5459599at2"/>
<gene>
    <name evidence="2" type="ORF">DESAM_21145</name>
</gene>
<dbReference type="AlphaFoldDB" id="L0RD17"/>
<sequence length="184" mass="20509">MHNYPARKICILLFILTVLASAGCATRKNTPQATSPATGLTYRLQHSGVLAVAGKRLLLRGMIQYSPQDRRVKVVMLNDMGMKLLVAEIRTSKDQGYETTPVFISPFLRAIPHFYDESMRCIYELYLVNNAAKGKTHKNSPLQINCNGIMQIGSRAFAKHTSIKNIDKNYTLELFLNSGSEVGS</sequence>
<dbReference type="PROSITE" id="PS51257">
    <property type="entry name" value="PROKAR_LIPOPROTEIN"/>
    <property type="match status" value="1"/>
</dbReference>
<evidence type="ECO:0000256" key="1">
    <source>
        <dbReference type="SAM" id="SignalP"/>
    </source>
</evidence>
<name>L0RD17_9BACT</name>
<dbReference type="RefSeq" id="WP_015336030.1">
    <property type="nucleotide sequence ID" value="NC_020055.1"/>
</dbReference>
<dbReference type="PATRIC" id="fig|1121451.3.peg.1398"/>
<proteinExistence type="predicted"/>
<keyword evidence="1" id="KW-0732">Signal</keyword>
<dbReference type="HOGENOM" id="CLU_1545122_0_0_7"/>
<dbReference type="Proteomes" id="UP000010808">
    <property type="component" value="Chromosome"/>
</dbReference>
<dbReference type="STRING" id="1121451.DESAM_21145"/>